<reference evidence="2 3" key="1">
    <citation type="submission" date="2018-08" db="EMBL/GenBank/DDBJ databases">
        <title>Recombination of ecologically and evolutionarily significant loci maintains genetic cohesion in the Pseudomonas syringae species complex.</title>
        <authorList>
            <person name="Dillon M."/>
            <person name="Thakur S."/>
            <person name="Almeida R.N.D."/>
            <person name="Weir B.S."/>
            <person name="Guttman D.S."/>
        </authorList>
    </citation>
    <scope>NUCLEOTIDE SEQUENCE [LARGE SCALE GENOMIC DNA]</scope>
    <source>
        <strain evidence="2 3">ICMP 7846</strain>
    </source>
</reference>
<protein>
    <submittedName>
        <fullName evidence="2">Uncharacterized protein</fullName>
    </submittedName>
</protein>
<evidence type="ECO:0000313" key="3">
    <source>
        <dbReference type="Proteomes" id="UP000270834"/>
    </source>
</evidence>
<proteinExistence type="predicted"/>
<dbReference type="AlphaFoldDB" id="A0A3M5DNP5"/>
<gene>
    <name evidence="2" type="ORF">ALP65_200065</name>
</gene>
<dbReference type="Proteomes" id="UP000270834">
    <property type="component" value="Unassembled WGS sequence"/>
</dbReference>
<name>A0A3M5DNP5_PSEAI</name>
<accession>A0A3M5DNP5</accession>
<organism evidence="2 3">
    <name type="scientific">Pseudomonas aeruginosa</name>
    <dbReference type="NCBI Taxonomy" id="287"/>
    <lineage>
        <taxon>Bacteria</taxon>
        <taxon>Pseudomonadati</taxon>
        <taxon>Pseudomonadota</taxon>
        <taxon>Gammaproteobacteria</taxon>
        <taxon>Pseudomonadales</taxon>
        <taxon>Pseudomonadaceae</taxon>
        <taxon>Pseudomonas</taxon>
    </lineage>
</organism>
<sequence>MERFEWKVEARDVSGFKSLICNPQQVATTTEKNPIYLSVDAGVDVVAIFSAAMSLVVALLVAWLTLGVQRNQIQANISNFRNQWMAELRGCVAELVKNMAWLINSTATSAEFKASQDWGNGYVRSLQLRSQLELLLSRDDLESKRVRAYCGDLLDSVSKQKFGDARQPLIDKLLLFQDSVRAELESAWKDAKNDLGINRSFFGFHFARTSKS</sequence>
<keyword evidence="1" id="KW-0472">Membrane</keyword>
<evidence type="ECO:0000313" key="2">
    <source>
        <dbReference type="EMBL" id="RMS51652.1"/>
    </source>
</evidence>
<comment type="caution">
    <text evidence="2">The sequence shown here is derived from an EMBL/GenBank/DDBJ whole genome shotgun (WGS) entry which is preliminary data.</text>
</comment>
<keyword evidence="1" id="KW-1133">Transmembrane helix</keyword>
<evidence type="ECO:0000256" key="1">
    <source>
        <dbReference type="SAM" id="Phobius"/>
    </source>
</evidence>
<keyword evidence="1" id="KW-0812">Transmembrane</keyword>
<dbReference type="EMBL" id="RBSQ01000840">
    <property type="protein sequence ID" value="RMS51652.1"/>
    <property type="molecule type" value="Genomic_DNA"/>
</dbReference>
<feature type="transmembrane region" description="Helical" evidence="1">
    <location>
        <begin position="45"/>
        <end position="66"/>
    </location>
</feature>